<keyword evidence="8" id="KW-0238">DNA-binding</keyword>
<dbReference type="GO" id="GO:0005737">
    <property type="term" value="C:cytoplasm"/>
    <property type="evidence" value="ECO:0007669"/>
    <property type="project" value="UniProtKB-SubCell"/>
</dbReference>
<evidence type="ECO:0000256" key="8">
    <source>
        <dbReference type="ARBA" id="ARBA00023125"/>
    </source>
</evidence>
<comment type="caution">
    <text evidence="10">The sequence shown here is derived from an EMBL/GenBank/DDBJ whole genome shotgun (WGS) entry which is preliminary data.</text>
</comment>
<dbReference type="InterPro" id="IPR027417">
    <property type="entry name" value="P-loop_NTPase"/>
</dbReference>
<evidence type="ECO:0000256" key="1">
    <source>
        <dbReference type="ARBA" id="ARBA00004496"/>
    </source>
</evidence>
<dbReference type="InterPro" id="IPR003395">
    <property type="entry name" value="RecF/RecN/SMC_N"/>
</dbReference>
<comment type="similarity">
    <text evidence="2">Belongs to the RecF family.</text>
</comment>
<keyword evidence="7" id="KW-0067">ATP-binding</keyword>
<dbReference type="PROSITE" id="PS00617">
    <property type="entry name" value="RECF_1"/>
    <property type="match status" value="1"/>
</dbReference>
<protein>
    <recommendedName>
        <fullName evidence="3">DNA replication and repair protein RecF</fullName>
    </recommendedName>
</protein>
<dbReference type="InterPro" id="IPR001238">
    <property type="entry name" value="DNA-binding_RecF"/>
</dbReference>
<evidence type="ECO:0000256" key="6">
    <source>
        <dbReference type="ARBA" id="ARBA00022741"/>
    </source>
</evidence>
<evidence type="ECO:0000313" key="10">
    <source>
        <dbReference type="EMBL" id="KGA03514.1"/>
    </source>
</evidence>
<evidence type="ECO:0000259" key="9">
    <source>
        <dbReference type="Pfam" id="PF02463"/>
    </source>
</evidence>
<dbReference type="InterPro" id="IPR042174">
    <property type="entry name" value="RecF_2"/>
</dbReference>
<feature type="domain" description="RecF/RecN/SMC N-terminal" evidence="9">
    <location>
        <begin position="2"/>
        <end position="343"/>
    </location>
</feature>
<dbReference type="GO" id="GO:0006260">
    <property type="term" value="P:DNA replication"/>
    <property type="evidence" value="ECO:0007669"/>
    <property type="project" value="UniProtKB-KW"/>
</dbReference>
<dbReference type="Gene3D" id="3.40.50.300">
    <property type="entry name" value="P-loop containing nucleotide triphosphate hydrolases"/>
    <property type="match status" value="1"/>
</dbReference>
<evidence type="ECO:0000256" key="5">
    <source>
        <dbReference type="ARBA" id="ARBA00022705"/>
    </source>
</evidence>
<dbReference type="EMBL" id="JNSJ01000014">
    <property type="protein sequence ID" value="KGA03514.1"/>
    <property type="molecule type" value="Genomic_DNA"/>
</dbReference>
<dbReference type="PANTHER" id="PTHR32182:SF0">
    <property type="entry name" value="DNA REPLICATION AND REPAIR PROTEIN RECF"/>
    <property type="match status" value="1"/>
</dbReference>
<dbReference type="AlphaFoldDB" id="A0A094P2C2"/>
<evidence type="ECO:0000256" key="7">
    <source>
        <dbReference type="ARBA" id="ARBA00022840"/>
    </source>
</evidence>
<dbReference type="NCBIfam" id="TIGR00611">
    <property type="entry name" value="recf"/>
    <property type="match status" value="1"/>
</dbReference>
<comment type="subcellular location">
    <subcellularLocation>
        <location evidence="1">Cytoplasm</location>
    </subcellularLocation>
</comment>
<dbReference type="GO" id="GO:0003697">
    <property type="term" value="F:single-stranded DNA binding"/>
    <property type="evidence" value="ECO:0007669"/>
    <property type="project" value="InterPro"/>
</dbReference>
<sequence>MFISNLSLTTFRSYKNLELELNPGISIFIGRNGEGKTNIVESVLYLSFLSSHRVSSDQPLVQLGSPSAYVRVKTQLPDREVLVELEINSEKANRARINQNPVRSQKEIFGIVQAIYFSPEDLDLVRGDPSERRKFIDQLLILRSPRMAGVISDYERAVRQRNSLLKSRAGTESLVAWDEQVANFGGEIIAARLQALSEFEPIFQEIYRDISSEKPAFITYKSSIEEPTQNLSENSTKILERMKVTRASEIERGLTLTGPHRDDLLLNLGDHLVKGYASHGESWSIALSLKLATYQLLEKDGLKPILILDDVFSELDEERRVHLIKLAKSAQQTFITVAVENDLPKELSGDRFLVKSGQVSKISKSAEVK</sequence>
<dbReference type="PROSITE" id="PS00618">
    <property type="entry name" value="RECF_2"/>
    <property type="match status" value="1"/>
</dbReference>
<dbReference type="SUPFAM" id="SSF52540">
    <property type="entry name" value="P-loop containing nucleoside triphosphate hydrolases"/>
    <property type="match status" value="1"/>
</dbReference>
<organism evidence="10">
    <name type="scientific">freshwater metagenome</name>
    <dbReference type="NCBI Taxonomy" id="449393"/>
    <lineage>
        <taxon>unclassified sequences</taxon>
        <taxon>metagenomes</taxon>
        <taxon>ecological metagenomes</taxon>
    </lineage>
</organism>
<evidence type="ECO:0000256" key="4">
    <source>
        <dbReference type="ARBA" id="ARBA00022490"/>
    </source>
</evidence>
<name>A0A094P2C2_9ZZZZ</name>
<dbReference type="CDD" id="cd03242">
    <property type="entry name" value="ABC_RecF"/>
    <property type="match status" value="1"/>
</dbReference>
<dbReference type="GO" id="GO:0000731">
    <property type="term" value="P:DNA synthesis involved in DNA repair"/>
    <property type="evidence" value="ECO:0007669"/>
    <property type="project" value="TreeGrafter"/>
</dbReference>
<dbReference type="HAMAP" id="MF_00365">
    <property type="entry name" value="RecF"/>
    <property type="match status" value="1"/>
</dbReference>
<accession>A0A094P2C2</accession>
<dbReference type="Gene3D" id="1.20.1050.90">
    <property type="entry name" value="RecF/RecN/SMC, N-terminal domain"/>
    <property type="match status" value="1"/>
</dbReference>
<keyword evidence="5" id="KW-0235">DNA replication</keyword>
<dbReference type="GO" id="GO:0005524">
    <property type="term" value="F:ATP binding"/>
    <property type="evidence" value="ECO:0007669"/>
    <property type="project" value="UniProtKB-KW"/>
</dbReference>
<dbReference type="InterPro" id="IPR018078">
    <property type="entry name" value="DNA-binding_RecF_CS"/>
</dbReference>
<keyword evidence="6" id="KW-0547">Nucleotide-binding</keyword>
<keyword evidence="4" id="KW-0963">Cytoplasm</keyword>
<gene>
    <name evidence="10" type="ORF">GM49_1695</name>
</gene>
<dbReference type="Pfam" id="PF02463">
    <property type="entry name" value="SMC_N"/>
    <property type="match status" value="1"/>
</dbReference>
<proteinExistence type="inferred from homology"/>
<reference evidence="10" key="1">
    <citation type="submission" date="2014-05" db="EMBL/GenBank/DDBJ databases">
        <title>Key roles for freshwater Actinobacteria revealed by deep metagenomic sequencing.</title>
        <authorList>
            <person name="Ghai R."/>
            <person name="Mizuno C.M."/>
            <person name="Picazo A."/>
            <person name="Camacho A."/>
            <person name="Rodriguez-Valera F."/>
        </authorList>
    </citation>
    <scope>NUCLEOTIDE SEQUENCE</scope>
</reference>
<dbReference type="GO" id="GO:0006302">
    <property type="term" value="P:double-strand break repair"/>
    <property type="evidence" value="ECO:0007669"/>
    <property type="project" value="TreeGrafter"/>
</dbReference>
<evidence type="ECO:0000256" key="2">
    <source>
        <dbReference type="ARBA" id="ARBA00008016"/>
    </source>
</evidence>
<evidence type="ECO:0000256" key="3">
    <source>
        <dbReference type="ARBA" id="ARBA00020170"/>
    </source>
</evidence>
<dbReference type="PANTHER" id="PTHR32182">
    <property type="entry name" value="DNA REPLICATION AND REPAIR PROTEIN RECF"/>
    <property type="match status" value="1"/>
</dbReference>